<accession>A0A399FC02</accession>
<proteinExistence type="predicted"/>
<keyword evidence="2" id="KW-1185">Reference proteome</keyword>
<reference evidence="1 2" key="1">
    <citation type="submission" date="2018-08" db="EMBL/GenBank/DDBJ databases">
        <title>Meiothermus granaticius genome AF-68 sequencing project.</title>
        <authorList>
            <person name="Da Costa M.S."/>
            <person name="Albuquerque L."/>
            <person name="Raposo P."/>
            <person name="Froufe H.J.C."/>
            <person name="Barroso C.S."/>
            <person name="Egas C."/>
        </authorList>
    </citation>
    <scope>NUCLEOTIDE SEQUENCE [LARGE SCALE GENOMIC DNA]</scope>
    <source>
        <strain evidence="1 2">AF-68</strain>
    </source>
</reference>
<evidence type="ECO:0000313" key="1">
    <source>
        <dbReference type="EMBL" id="RIH93216.1"/>
    </source>
</evidence>
<dbReference type="Proteomes" id="UP000266178">
    <property type="component" value="Unassembled WGS sequence"/>
</dbReference>
<dbReference type="RefSeq" id="WP_147021130.1">
    <property type="nucleotide sequence ID" value="NZ_BJXM01000005.1"/>
</dbReference>
<comment type="caution">
    <text evidence="1">The sequence shown here is derived from an EMBL/GenBank/DDBJ whole genome shotgun (WGS) entry which is preliminary data.</text>
</comment>
<protein>
    <submittedName>
        <fullName evidence="1">Uncharacterized protein</fullName>
    </submittedName>
</protein>
<evidence type="ECO:0000313" key="2">
    <source>
        <dbReference type="Proteomes" id="UP000266178"/>
    </source>
</evidence>
<name>A0A399FC02_9DEIN</name>
<dbReference type="AlphaFoldDB" id="A0A399FC02"/>
<organism evidence="1 2">
    <name type="scientific">Meiothermus granaticius NBRC 107808</name>
    <dbReference type="NCBI Taxonomy" id="1227551"/>
    <lineage>
        <taxon>Bacteria</taxon>
        <taxon>Thermotogati</taxon>
        <taxon>Deinococcota</taxon>
        <taxon>Deinococci</taxon>
        <taxon>Thermales</taxon>
        <taxon>Thermaceae</taxon>
        <taxon>Meiothermus</taxon>
    </lineage>
</organism>
<gene>
    <name evidence="1" type="ORF">Mgrana_00843</name>
</gene>
<dbReference type="EMBL" id="QWLB01000008">
    <property type="protein sequence ID" value="RIH93216.1"/>
    <property type="molecule type" value="Genomic_DNA"/>
</dbReference>
<sequence>MATQTINGVEVEISIISSQPTGDSRLSPRELWTVEAVDQVLRKNPQFQARYPGAVLSRVESLRDLGEGEKGRYYLRYQVGEGATEFWGYLAPRPRLDFKRGLVGVVPSDAPPV</sequence>